<feature type="transmembrane region" description="Helical" evidence="7">
    <location>
        <begin position="61"/>
        <end position="81"/>
    </location>
</feature>
<evidence type="ECO:0000256" key="3">
    <source>
        <dbReference type="ARBA" id="ARBA00022741"/>
    </source>
</evidence>
<dbReference type="RefSeq" id="WP_262428641.1">
    <property type="nucleotide sequence ID" value="NZ_JACRTG010000008.1"/>
</dbReference>
<evidence type="ECO:0000256" key="6">
    <source>
        <dbReference type="ARBA" id="ARBA00023136"/>
    </source>
</evidence>
<dbReference type="GO" id="GO:0005524">
    <property type="term" value="F:ATP binding"/>
    <property type="evidence" value="ECO:0007669"/>
    <property type="project" value="UniProtKB-KW"/>
</dbReference>
<organism evidence="10 11">
    <name type="scientific">Paratissierella segnis</name>
    <dbReference type="NCBI Taxonomy" id="2763679"/>
    <lineage>
        <taxon>Bacteria</taxon>
        <taxon>Bacillati</taxon>
        <taxon>Bacillota</taxon>
        <taxon>Tissierellia</taxon>
        <taxon>Tissierellales</taxon>
        <taxon>Tissierellaceae</taxon>
        <taxon>Paratissierella</taxon>
    </lineage>
</organism>
<evidence type="ECO:0000256" key="4">
    <source>
        <dbReference type="ARBA" id="ARBA00022840"/>
    </source>
</evidence>
<dbReference type="InterPro" id="IPR036640">
    <property type="entry name" value="ABC1_TM_sf"/>
</dbReference>
<dbReference type="Gene3D" id="1.20.1560.10">
    <property type="entry name" value="ABC transporter type 1, transmembrane domain"/>
    <property type="match status" value="1"/>
</dbReference>
<dbReference type="InterPro" id="IPR003593">
    <property type="entry name" value="AAA+_ATPase"/>
</dbReference>
<gene>
    <name evidence="10" type="ORF">H8707_02780</name>
</gene>
<feature type="transmembrane region" description="Helical" evidence="7">
    <location>
        <begin position="247"/>
        <end position="268"/>
    </location>
</feature>
<dbReference type="EMBL" id="JACRTG010000008">
    <property type="protein sequence ID" value="MBC8587169.1"/>
    <property type="molecule type" value="Genomic_DNA"/>
</dbReference>
<sequence length="559" mass="63892">MGSSYNRNSSIKGLVPKSINWVLFILFSACMSFTSLGLTYLTQLLSSIVIDGKYNLLKKAVIFLVCWTAFCLLIRFLYLYFKKKVIYEWNYNIKSTLMENILSRSPIDFKKKDRSYFASIFNNDIKFLEQNLLLAIEDIINQLFLFIFALVYSFYINHIMTLVILISGILTIVITNKLSSYAAKNNKAYMDSLGLYNETIDDGLRGYQVLYKSNALFGFMKLFRDKTESTEQNYSKSVFTTGLMNSLINQVSLSIQTLLFFIATILIIKGHIDVVYFPVFMSLMNLIIYPMYTIMSQYGQIRACKGIANNLKEELNFPVEDISSMKDDIKNSDILIKDLDFLYDDKGIFKNLDLHINSKEHILLRGNSGSGKSTFLKLLTRELTAGKGDIYIGDININEMSRLDLFNSISVISQNPMLFRDSILQNIVLFKDEKDIDYEKLNKAIENAGLNEFINSLEDGLYTVLLDSGDNLSGGEKQRIEVARAIYKDTSIVLIDEATSGLDLSKAVDLESIFNKMDKTIISTSHREDIDLSTLYDRIYYIEGHNILEKTKKLLDGNL</sequence>
<evidence type="ECO:0000313" key="10">
    <source>
        <dbReference type="EMBL" id="MBC8587169.1"/>
    </source>
</evidence>
<evidence type="ECO:0000256" key="5">
    <source>
        <dbReference type="ARBA" id="ARBA00022989"/>
    </source>
</evidence>
<dbReference type="Proteomes" id="UP000601171">
    <property type="component" value="Unassembled WGS sequence"/>
</dbReference>
<keyword evidence="2 7" id="KW-0812">Transmembrane</keyword>
<dbReference type="PROSITE" id="PS51257">
    <property type="entry name" value="PROKAR_LIPOPROTEIN"/>
    <property type="match status" value="1"/>
</dbReference>
<dbReference type="PROSITE" id="PS50893">
    <property type="entry name" value="ABC_TRANSPORTER_2"/>
    <property type="match status" value="1"/>
</dbReference>
<feature type="domain" description="ABC transporter" evidence="8">
    <location>
        <begin position="334"/>
        <end position="559"/>
    </location>
</feature>
<protein>
    <submittedName>
        <fullName evidence="10">ABC transporter ATP-binding protein</fullName>
    </submittedName>
</protein>
<keyword evidence="3" id="KW-0547">Nucleotide-binding</keyword>
<dbReference type="Pfam" id="PF00664">
    <property type="entry name" value="ABC_membrane"/>
    <property type="match status" value="1"/>
</dbReference>
<dbReference type="Gene3D" id="3.40.50.300">
    <property type="entry name" value="P-loop containing nucleotide triphosphate hydrolases"/>
    <property type="match status" value="1"/>
</dbReference>
<name>A0A926EVP2_9FIRM</name>
<dbReference type="InterPro" id="IPR003439">
    <property type="entry name" value="ABC_transporter-like_ATP-bd"/>
</dbReference>
<dbReference type="SMART" id="SM00382">
    <property type="entry name" value="AAA"/>
    <property type="match status" value="1"/>
</dbReference>
<comment type="caution">
    <text evidence="10">The sequence shown here is derived from an EMBL/GenBank/DDBJ whole genome shotgun (WGS) entry which is preliminary data.</text>
</comment>
<dbReference type="PROSITE" id="PS00211">
    <property type="entry name" value="ABC_TRANSPORTER_1"/>
    <property type="match status" value="1"/>
</dbReference>
<feature type="transmembrane region" description="Helical" evidence="7">
    <location>
        <begin position="158"/>
        <end position="178"/>
    </location>
</feature>
<dbReference type="AlphaFoldDB" id="A0A926EVP2"/>
<dbReference type="SUPFAM" id="SSF90123">
    <property type="entry name" value="ABC transporter transmembrane region"/>
    <property type="match status" value="1"/>
</dbReference>
<feature type="domain" description="ABC transmembrane type-1" evidence="9">
    <location>
        <begin position="22"/>
        <end position="303"/>
    </location>
</feature>
<keyword evidence="4 10" id="KW-0067">ATP-binding</keyword>
<evidence type="ECO:0000259" key="9">
    <source>
        <dbReference type="PROSITE" id="PS50929"/>
    </source>
</evidence>
<feature type="transmembrane region" description="Helical" evidence="7">
    <location>
        <begin position="21"/>
        <end position="41"/>
    </location>
</feature>
<evidence type="ECO:0000259" key="8">
    <source>
        <dbReference type="PROSITE" id="PS50893"/>
    </source>
</evidence>
<accession>A0A926EVP2</accession>
<evidence type="ECO:0000256" key="2">
    <source>
        <dbReference type="ARBA" id="ARBA00022692"/>
    </source>
</evidence>
<dbReference type="InterPro" id="IPR017871">
    <property type="entry name" value="ABC_transporter-like_CS"/>
</dbReference>
<dbReference type="GO" id="GO:0005886">
    <property type="term" value="C:plasma membrane"/>
    <property type="evidence" value="ECO:0007669"/>
    <property type="project" value="UniProtKB-SubCell"/>
</dbReference>
<dbReference type="PROSITE" id="PS50929">
    <property type="entry name" value="ABC_TM1F"/>
    <property type="match status" value="1"/>
</dbReference>
<keyword evidence="5 7" id="KW-1133">Transmembrane helix</keyword>
<dbReference type="InterPro" id="IPR011527">
    <property type="entry name" value="ABC1_TM_dom"/>
</dbReference>
<evidence type="ECO:0000256" key="1">
    <source>
        <dbReference type="ARBA" id="ARBA00004651"/>
    </source>
</evidence>
<proteinExistence type="predicted"/>
<dbReference type="Pfam" id="PF00005">
    <property type="entry name" value="ABC_tran"/>
    <property type="match status" value="1"/>
</dbReference>
<keyword evidence="6 7" id="KW-0472">Membrane</keyword>
<dbReference type="InterPro" id="IPR027417">
    <property type="entry name" value="P-loop_NTPase"/>
</dbReference>
<evidence type="ECO:0000313" key="11">
    <source>
        <dbReference type="Proteomes" id="UP000601171"/>
    </source>
</evidence>
<dbReference type="GO" id="GO:0016887">
    <property type="term" value="F:ATP hydrolysis activity"/>
    <property type="evidence" value="ECO:0007669"/>
    <property type="project" value="InterPro"/>
</dbReference>
<reference evidence="10" key="1">
    <citation type="submission" date="2020-08" db="EMBL/GenBank/DDBJ databases">
        <title>Genome public.</title>
        <authorList>
            <person name="Liu C."/>
            <person name="Sun Q."/>
        </authorList>
    </citation>
    <scope>NUCLEOTIDE SEQUENCE</scope>
    <source>
        <strain evidence="10">BX21</strain>
    </source>
</reference>
<feature type="transmembrane region" description="Helical" evidence="7">
    <location>
        <begin position="274"/>
        <end position="292"/>
    </location>
</feature>
<dbReference type="SUPFAM" id="SSF52540">
    <property type="entry name" value="P-loop containing nucleoside triphosphate hydrolases"/>
    <property type="match status" value="1"/>
</dbReference>
<dbReference type="PANTHER" id="PTHR43394">
    <property type="entry name" value="ATP-DEPENDENT PERMEASE MDL1, MITOCHONDRIAL"/>
    <property type="match status" value="1"/>
</dbReference>
<dbReference type="PANTHER" id="PTHR43394:SF1">
    <property type="entry name" value="ATP-BINDING CASSETTE SUB-FAMILY B MEMBER 10, MITOCHONDRIAL"/>
    <property type="match status" value="1"/>
</dbReference>
<feature type="transmembrane region" description="Helical" evidence="7">
    <location>
        <begin position="132"/>
        <end position="152"/>
    </location>
</feature>
<comment type="subcellular location">
    <subcellularLocation>
        <location evidence="1">Cell membrane</location>
        <topology evidence="1">Multi-pass membrane protein</topology>
    </subcellularLocation>
</comment>
<dbReference type="GO" id="GO:0015421">
    <property type="term" value="F:ABC-type oligopeptide transporter activity"/>
    <property type="evidence" value="ECO:0007669"/>
    <property type="project" value="TreeGrafter"/>
</dbReference>
<keyword evidence="11" id="KW-1185">Reference proteome</keyword>
<dbReference type="InterPro" id="IPR039421">
    <property type="entry name" value="Type_1_exporter"/>
</dbReference>
<evidence type="ECO:0000256" key="7">
    <source>
        <dbReference type="SAM" id="Phobius"/>
    </source>
</evidence>